<organism evidence="3 4">
    <name type="scientific">Lactobacillus kitasatonis DSM 16761 = JCM 1039</name>
    <dbReference type="NCBI Taxonomy" id="1423767"/>
    <lineage>
        <taxon>Bacteria</taxon>
        <taxon>Bacillati</taxon>
        <taxon>Bacillota</taxon>
        <taxon>Bacilli</taxon>
        <taxon>Lactobacillales</taxon>
        <taxon>Lactobacillaceae</taxon>
        <taxon>Lactobacillus</taxon>
    </lineage>
</organism>
<reference evidence="3 4" key="1">
    <citation type="journal article" date="2015" name="Genome Announc.">
        <title>Expanding the biotechnology potential of lactobacilli through comparative genomics of 213 strains and associated genera.</title>
        <authorList>
            <person name="Sun Z."/>
            <person name="Harris H.M."/>
            <person name="McCann A."/>
            <person name="Guo C."/>
            <person name="Argimon S."/>
            <person name="Zhang W."/>
            <person name="Yang X."/>
            <person name="Jeffery I.B."/>
            <person name="Cooney J.C."/>
            <person name="Kagawa T.F."/>
            <person name="Liu W."/>
            <person name="Song Y."/>
            <person name="Salvetti E."/>
            <person name="Wrobel A."/>
            <person name="Rasinkangas P."/>
            <person name="Parkhill J."/>
            <person name="Rea M.C."/>
            <person name="O'Sullivan O."/>
            <person name="Ritari J."/>
            <person name="Douillard F.P."/>
            <person name="Paul Ross R."/>
            <person name="Yang R."/>
            <person name="Briner A.E."/>
            <person name="Felis G.E."/>
            <person name="de Vos W.M."/>
            <person name="Barrangou R."/>
            <person name="Klaenhammer T.R."/>
            <person name="Caufield P.W."/>
            <person name="Cui Y."/>
            <person name="Zhang H."/>
            <person name="O'Toole P.W."/>
        </authorList>
    </citation>
    <scope>NUCLEOTIDE SEQUENCE [LARGE SCALE GENOMIC DNA]</scope>
    <source>
        <strain evidence="3 4">DSM 16761</strain>
    </source>
</reference>
<dbReference type="eggNOG" id="COG3595">
    <property type="taxonomic scope" value="Bacteria"/>
</dbReference>
<feature type="domain" description="DUF4097" evidence="2">
    <location>
        <begin position="51"/>
        <end position="217"/>
    </location>
</feature>
<accession>A0A0R1VNG1</accession>
<feature type="chain" id="PRO_5038704845" description="DUF4097 domain-containing protein" evidence="1">
    <location>
        <begin position="20"/>
        <end position="218"/>
    </location>
</feature>
<dbReference type="RefSeq" id="WP_025014214.1">
    <property type="nucleotide sequence ID" value="NZ_AZFU01000001.1"/>
</dbReference>
<dbReference type="Pfam" id="PF13349">
    <property type="entry name" value="DUF4097"/>
    <property type="match status" value="1"/>
</dbReference>
<comment type="caution">
    <text evidence="3">The sequence shown here is derived from an EMBL/GenBank/DDBJ whole genome shotgun (WGS) entry which is preliminary data.</text>
</comment>
<name>A0A0R1VNG1_9LACO</name>
<dbReference type="PATRIC" id="fig|1423767.3.peg.737"/>
<sequence length="218" mass="24157">MKKKFVVALLILCGCLSLTGCHIISDLASANFVLNKGPMITKTYREKVFHSINIDSINGDIHFKNANHCRVIYKGNKNLMPTVKMYGTTLNIKNKRVARINSIQDITVEMPKRYLNFVDANASNGDIYGSTIMMRTGTITSDNGDVDIKNLFLKKKVKLDSANGDINVDYCNAKGYNLSADNGDVTFNDKNMDDSYNKNSSSQQLLSAYSDNGDVSVN</sequence>
<evidence type="ECO:0000256" key="1">
    <source>
        <dbReference type="SAM" id="SignalP"/>
    </source>
</evidence>
<evidence type="ECO:0000313" key="3">
    <source>
        <dbReference type="EMBL" id="KRM07281.1"/>
    </source>
</evidence>
<protein>
    <recommendedName>
        <fullName evidence="2">DUF4097 domain-containing protein</fullName>
    </recommendedName>
</protein>
<dbReference type="Proteomes" id="UP000051307">
    <property type="component" value="Unassembled WGS sequence"/>
</dbReference>
<dbReference type="AlphaFoldDB" id="A0A0R1VNG1"/>
<keyword evidence="1" id="KW-0732">Signal</keyword>
<feature type="signal peptide" evidence="1">
    <location>
        <begin position="1"/>
        <end position="19"/>
    </location>
</feature>
<gene>
    <name evidence="3" type="ORF">FC59_GL000711</name>
</gene>
<proteinExistence type="predicted"/>
<evidence type="ECO:0000313" key="4">
    <source>
        <dbReference type="Proteomes" id="UP000051307"/>
    </source>
</evidence>
<dbReference type="EMBL" id="AZFU01000001">
    <property type="protein sequence ID" value="KRM07281.1"/>
    <property type="molecule type" value="Genomic_DNA"/>
</dbReference>
<dbReference type="InterPro" id="IPR025164">
    <property type="entry name" value="Toastrack_DUF4097"/>
</dbReference>
<dbReference type="PROSITE" id="PS51257">
    <property type="entry name" value="PROKAR_LIPOPROTEIN"/>
    <property type="match status" value="1"/>
</dbReference>
<evidence type="ECO:0000259" key="2">
    <source>
        <dbReference type="Pfam" id="PF13349"/>
    </source>
</evidence>